<name>A0A6M7TH80_9HYPH</name>
<dbReference type="EMBL" id="QZXA01000002">
    <property type="protein sequence ID" value="RJT36691.1"/>
    <property type="molecule type" value="Genomic_DNA"/>
</dbReference>
<proteinExistence type="predicted"/>
<dbReference type="AlphaFoldDB" id="A0A6M7TH80"/>
<evidence type="ECO:0000313" key="1">
    <source>
        <dbReference type="EMBL" id="RJT36691.1"/>
    </source>
</evidence>
<comment type="caution">
    <text evidence="1">The sequence shown here is derived from an EMBL/GenBank/DDBJ whole genome shotgun (WGS) entry which is preliminary data.</text>
</comment>
<reference evidence="1 2" key="1">
    <citation type="submission" date="2018-09" db="EMBL/GenBank/DDBJ databases">
        <title>Mesorhizobium carmichaelinearum sp. nov. isolated from Carmichaelinea spp. root nodules in New Zealand.</title>
        <authorList>
            <person name="De Meyer S.E."/>
        </authorList>
    </citation>
    <scope>NUCLEOTIDE SEQUENCE [LARGE SCALE GENOMIC DNA]</scope>
    <source>
        <strain evidence="1 2">LMG 28313</strain>
    </source>
</reference>
<protein>
    <submittedName>
        <fullName evidence="1">Uncharacterized protein</fullName>
    </submittedName>
</protein>
<evidence type="ECO:0000313" key="2">
    <source>
        <dbReference type="Proteomes" id="UP000275530"/>
    </source>
</evidence>
<keyword evidence="2" id="KW-1185">Reference proteome</keyword>
<dbReference type="Pfam" id="PF15428">
    <property type="entry name" value="Imm26"/>
    <property type="match status" value="1"/>
</dbReference>
<gene>
    <name evidence="1" type="ORF">D3242_04925</name>
</gene>
<organism evidence="1 2">
    <name type="scientific">Mesorhizobium jarvisii</name>
    <dbReference type="NCBI Taxonomy" id="1777867"/>
    <lineage>
        <taxon>Bacteria</taxon>
        <taxon>Pseudomonadati</taxon>
        <taxon>Pseudomonadota</taxon>
        <taxon>Alphaproteobacteria</taxon>
        <taxon>Hyphomicrobiales</taxon>
        <taxon>Phyllobacteriaceae</taxon>
        <taxon>Mesorhizobium</taxon>
    </lineage>
</organism>
<dbReference type="Proteomes" id="UP000275530">
    <property type="component" value="Unassembled WGS sequence"/>
</dbReference>
<accession>A0A6M7TH80</accession>
<sequence>MTGRSKLAKRLPYREGSVFRIPLPDGSFASGVVARMAPRGRILLGYFFGPKMFSADIAASDLLPSEAVLVGRFGDLHLIDGKWEIFGEMGGWNRADWPIPEFIHHDALHILPDTIVRYSDDDIVLGTRERRPVIPTGLAEDGLMGAEFVEISLSELLADRP</sequence>
<dbReference type="InterPro" id="IPR029278">
    <property type="entry name" value="Imm26"/>
</dbReference>